<evidence type="ECO:0000313" key="2">
    <source>
        <dbReference type="EMBL" id="JAC28598.1"/>
    </source>
</evidence>
<accession>A0A023G6X2</accession>
<protein>
    <submittedName>
        <fullName evidence="2">Putative lipocalin-3 1</fullName>
    </submittedName>
</protein>
<proteinExistence type="evidence at transcript level"/>
<evidence type="ECO:0000256" key="1">
    <source>
        <dbReference type="SAM" id="SignalP"/>
    </source>
</evidence>
<feature type="signal peptide" evidence="1">
    <location>
        <begin position="1"/>
        <end position="20"/>
    </location>
</feature>
<sequence length="231" mass="25442">MWSFAAIVIALLATATLSSGEAAVEQTTTVYRDIKAFLNTTGPILSFSLTNAVSLCKLDYNIEITDSGTTFKRYLPEVRRTLTVAGRKPHSPNTVFSVTGEFYTAQTGETYDAMKTTYNDGSKFTEAIDYESADSVCAIFSVAARSQQSKRSRPSSATASRTPQRAVVTQEFRIRATAVKSEQMEECYRELKPLLRGLQTEVTTALIKATPCWNEYESQKSEDEVASGTSE</sequence>
<dbReference type="EMBL" id="GBBM01006820">
    <property type="protein sequence ID" value="JAC28598.1"/>
    <property type="molecule type" value="mRNA"/>
</dbReference>
<organism evidence="2">
    <name type="scientific">Amblyomma triste</name>
    <name type="common">Neotropical tick</name>
    <dbReference type="NCBI Taxonomy" id="251400"/>
    <lineage>
        <taxon>Eukaryota</taxon>
        <taxon>Metazoa</taxon>
        <taxon>Ecdysozoa</taxon>
        <taxon>Arthropoda</taxon>
        <taxon>Chelicerata</taxon>
        <taxon>Arachnida</taxon>
        <taxon>Acari</taxon>
        <taxon>Parasitiformes</taxon>
        <taxon>Ixodida</taxon>
        <taxon>Ixodoidea</taxon>
        <taxon>Ixodidae</taxon>
        <taxon>Amblyomminae</taxon>
        <taxon>Amblyomma</taxon>
    </lineage>
</organism>
<feature type="chain" id="PRO_5001520731" evidence="1">
    <location>
        <begin position="21"/>
        <end position="231"/>
    </location>
</feature>
<keyword evidence="1" id="KW-0732">Signal</keyword>
<reference evidence="2" key="1">
    <citation type="submission" date="2014-03" db="EMBL/GenBank/DDBJ databases">
        <title>The sialotranscriptome of Amblyomma triste, Amblyomma parvum and Amblyomma cajennense ticks, uncovered by 454-based RNA-seq.</title>
        <authorList>
            <person name="Garcia G.R."/>
            <person name="Gardinassi L.G."/>
            <person name="Ribeiro J.M."/>
            <person name="Anatriello E."/>
            <person name="Ferreira B.R."/>
            <person name="Moreira H.N."/>
            <person name="Mafra C."/>
            <person name="Olegario M.M."/>
            <person name="Szabo P.J."/>
            <person name="Miranda-Santos I.K."/>
            <person name="Maruyama S.R."/>
        </authorList>
    </citation>
    <scope>NUCLEOTIDE SEQUENCE</scope>
    <source>
        <strain evidence="2">Mato Grasso do Sul</strain>
        <tissue evidence="2">Salivary glands</tissue>
    </source>
</reference>
<name>A0A023G6X2_AMBTT</name>
<dbReference type="AlphaFoldDB" id="A0A023G6X2"/>